<sequence length="279" mass="32233">MFCPTGFVPFSILRDQIPEASFNAAFEIGLEFEAVDPKYALSVTASDWLEVSFFAFCGDETHICSPDGRLLRFDLRQTRTDDFTIHDLLQNDETNRLFADDLDGHMVARRLFDLPIEDFVSQGLKISDSYWRASLELGLQYEHIQVPLFYTRDTYTLSMFMFDLVDRLKYSETIALKSVAKVIRPFEGWSLCIPKKVVEDNWDDYWRKHAARRKYKEKTGDRGRPRKQESAVSDIKLAFPRGIGESSHKQIAETVRRLTGNNYSISTISRALSQNSNQK</sequence>
<dbReference type="AlphaFoldDB" id="A0A1X6YXU0"/>
<proteinExistence type="predicted"/>
<protein>
    <submittedName>
        <fullName evidence="1">Uncharacterized protein</fullName>
    </submittedName>
</protein>
<reference evidence="1 2" key="1">
    <citation type="submission" date="2017-03" db="EMBL/GenBank/DDBJ databases">
        <authorList>
            <person name="Afonso C.L."/>
            <person name="Miller P.J."/>
            <person name="Scott M.A."/>
            <person name="Spackman E."/>
            <person name="Goraichik I."/>
            <person name="Dimitrov K.M."/>
            <person name="Suarez D.L."/>
            <person name="Swayne D.E."/>
        </authorList>
    </citation>
    <scope>NUCLEOTIDE SEQUENCE [LARGE SCALE GENOMIC DNA]</scope>
    <source>
        <strain evidence="1 2">CECT 7450</strain>
    </source>
</reference>
<dbReference type="RefSeq" id="WP_085805113.1">
    <property type="nucleotide sequence ID" value="NZ_FWFX01000004.1"/>
</dbReference>
<keyword evidence="2" id="KW-1185">Reference proteome</keyword>
<evidence type="ECO:0000313" key="1">
    <source>
        <dbReference type="EMBL" id="SLN34518.1"/>
    </source>
</evidence>
<gene>
    <name evidence="1" type="ORF">ROA7450_01559</name>
</gene>
<name>A0A1X6YXU0_9RHOB</name>
<evidence type="ECO:0000313" key="2">
    <source>
        <dbReference type="Proteomes" id="UP000193061"/>
    </source>
</evidence>
<dbReference type="Proteomes" id="UP000193061">
    <property type="component" value="Unassembled WGS sequence"/>
</dbReference>
<dbReference type="EMBL" id="FWFX01000004">
    <property type="protein sequence ID" value="SLN34518.1"/>
    <property type="molecule type" value="Genomic_DNA"/>
</dbReference>
<organism evidence="1 2">
    <name type="scientific">Roseovarius albus</name>
    <dbReference type="NCBI Taxonomy" id="1247867"/>
    <lineage>
        <taxon>Bacteria</taxon>
        <taxon>Pseudomonadati</taxon>
        <taxon>Pseudomonadota</taxon>
        <taxon>Alphaproteobacteria</taxon>
        <taxon>Rhodobacterales</taxon>
        <taxon>Roseobacteraceae</taxon>
        <taxon>Roseovarius</taxon>
    </lineage>
</organism>
<accession>A0A1X6YXU0</accession>
<dbReference type="OrthoDB" id="7776640at2"/>